<comment type="caution">
    <text evidence="9">The sequence shown here is derived from an EMBL/GenBank/DDBJ whole genome shotgun (WGS) entry which is preliminary data.</text>
</comment>
<feature type="transmembrane region" description="Helical" evidence="8">
    <location>
        <begin position="238"/>
        <end position="256"/>
    </location>
</feature>
<feature type="transmembrane region" description="Helical" evidence="8">
    <location>
        <begin position="389"/>
        <end position="407"/>
    </location>
</feature>
<sequence>MSSTRDRSVNVTDGPLLKPLVVLSLPIVLTNLLQVGYNLADTFWVGRLGQPAVSALSFSWAIVFLVISLSLGFSVAGTVLVAQHKGAGNLDRVSHVAGQTISLVVAVSLLFSVVGYLLAPWLLLLVGATPGTTEFGMAVEYTRTMFVGIPFVFSFFIFQSLLQGWGDTRTPLYLMAFGVGLNVVVDPFFILGFQDNMLFAWFGLESLESTLFAATGFTGFGVQGAAIATIISRGIGAVIGIWLLLSGAVGIELAAADFVPDPETIRRIFTIGAPASLEISTKALSVTILTALVAIAGAEAVAAYGIGTRVTSMVVLPALGIARGVETVVGQNLGAGQVDRATRGVRAAIGIVVGTFLLFSIGVYLFADVIIGVFVSGTGAQSVVSTGGAYLRIVGVTYVFLGVFYIIQGGFRGSGRTRLALVFAFIGFIVLRSALAYGFAVPLGWGATGIWYGEAVSNVLMAALALAYFRRGTWTDRLVEADRGSAGRQQPDDRPTAGGDQPADTD</sequence>
<feature type="transmembrane region" description="Helical" evidence="8">
    <location>
        <begin position="103"/>
        <end position="124"/>
    </location>
</feature>
<feature type="transmembrane region" description="Helical" evidence="8">
    <location>
        <begin position="60"/>
        <end position="82"/>
    </location>
</feature>
<feature type="transmembrane region" description="Helical" evidence="8">
    <location>
        <begin position="211"/>
        <end position="231"/>
    </location>
</feature>
<dbReference type="InterPro" id="IPR002528">
    <property type="entry name" value="MATE_fam"/>
</dbReference>
<feature type="transmembrane region" description="Helical" evidence="8">
    <location>
        <begin position="419"/>
        <end position="443"/>
    </location>
</feature>
<evidence type="ECO:0000256" key="1">
    <source>
        <dbReference type="ARBA" id="ARBA00004651"/>
    </source>
</evidence>
<dbReference type="InterPro" id="IPR048279">
    <property type="entry name" value="MdtK-like"/>
</dbReference>
<dbReference type="EMBL" id="JBHUDM010000002">
    <property type="protein sequence ID" value="MFD1641996.1"/>
    <property type="molecule type" value="Genomic_DNA"/>
</dbReference>
<dbReference type="CDD" id="cd13142">
    <property type="entry name" value="MATE_like_12"/>
    <property type="match status" value="1"/>
</dbReference>
<protein>
    <submittedName>
        <fullName evidence="9">MATE family efflux transporter</fullName>
    </submittedName>
</protein>
<evidence type="ECO:0000313" key="10">
    <source>
        <dbReference type="Proteomes" id="UP001597052"/>
    </source>
</evidence>
<keyword evidence="6 8" id="KW-0472">Membrane</keyword>
<feature type="transmembrane region" description="Helical" evidence="8">
    <location>
        <begin position="144"/>
        <end position="165"/>
    </location>
</feature>
<evidence type="ECO:0000256" key="2">
    <source>
        <dbReference type="ARBA" id="ARBA00022448"/>
    </source>
</evidence>
<name>A0ABD6D7P0_9EURY</name>
<dbReference type="PANTHER" id="PTHR43549">
    <property type="entry name" value="MULTIDRUG RESISTANCE PROTEIN YPNP-RELATED"/>
    <property type="match status" value="1"/>
</dbReference>
<proteinExistence type="predicted"/>
<gene>
    <name evidence="9" type="ORF">ACFSBW_08935</name>
</gene>
<evidence type="ECO:0000256" key="3">
    <source>
        <dbReference type="ARBA" id="ARBA00022475"/>
    </source>
</evidence>
<evidence type="ECO:0000313" key="9">
    <source>
        <dbReference type="EMBL" id="MFD1641996.1"/>
    </source>
</evidence>
<feature type="region of interest" description="Disordered" evidence="7">
    <location>
        <begin position="481"/>
        <end position="506"/>
    </location>
</feature>
<feature type="transmembrane region" description="Helical" evidence="8">
    <location>
        <begin position="172"/>
        <end position="191"/>
    </location>
</feature>
<evidence type="ECO:0000256" key="6">
    <source>
        <dbReference type="ARBA" id="ARBA00023136"/>
    </source>
</evidence>
<dbReference type="Proteomes" id="UP001597052">
    <property type="component" value="Unassembled WGS sequence"/>
</dbReference>
<reference evidence="9 10" key="1">
    <citation type="journal article" date="2019" name="Int. J. Syst. Evol. Microbiol.">
        <title>The Global Catalogue of Microorganisms (GCM) 10K type strain sequencing project: providing services to taxonomists for standard genome sequencing and annotation.</title>
        <authorList>
            <consortium name="The Broad Institute Genomics Platform"/>
            <consortium name="The Broad Institute Genome Sequencing Center for Infectious Disease"/>
            <person name="Wu L."/>
            <person name="Ma J."/>
        </authorList>
    </citation>
    <scope>NUCLEOTIDE SEQUENCE [LARGE SCALE GENOMIC DNA]</scope>
    <source>
        <strain evidence="9 10">CGMCC 1.10593</strain>
    </source>
</reference>
<evidence type="ECO:0000256" key="8">
    <source>
        <dbReference type="SAM" id="Phobius"/>
    </source>
</evidence>
<evidence type="ECO:0000256" key="5">
    <source>
        <dbReference type="ARBA" id="ARBA00022989"/>
    </source>
</evidence>
<comment type="subcellular location">
    <subcellularLocation>
        <location evidence="1">Cell membrane</location>
        <topology evidence="1">Multi-pass membrane protein</topology>
    </subcellularLocation>
</comment>
<dbReference type="PIRSF" id="PIRSF006603">
    <property type="entry name" value="DinF"/>
    <property type="match status" value="1"/>
</dbReference>
<keyword evidence="4 8" id="KW-0812">Transmembrane</keyword>
<evidence type="ECO:0000256" key="7">
    <source>
        <dbReference type="SAM" id="MobiDB-lite"/>
    </source>
</evidence>
<feature type="transmembrane region" description="Helical" evidence="8">
    <location>
        <begin position="283"/>
        <end position="306"/>
    </location>
</feature>
<dbReference type="RefSeq" id="WP_256395629.1">
    <property type="nucleotide sequence ID" value="NZ_JANHDJ010000002.1"/>
</dbReference>
<keyword evidence="5 8" id="KW-1133">Transmembrane helix</keyword>
<feature type="compositionally biased region" description="Basic and acidic residues" evidence="7">
    <location>
        <begin position="481"/>
        <end position="495"/>
    </location>
</feature>
<dbReference type="GO" id="GO:0005886">
    <property type="term" value="C:plasma membrane"/>
    <property type="evidence" value="ECO:0007669"/>
    <property type="project" value="UniProtKB-SubCell"/>
</dbReference>
<feature type="transmembrane region" description="Helical" evidence="8">
    <location>
        <begin position="347"/>
        <end position="377"/>
    </location>
</feature>
<accession>A0ABD6D7P0</accession>
<dbReference type="NCBIfam" id="TIGR00797">
    <property type="entry name" value="matE"/>
    <property type="match status" value="1"/>
</dbReference>
<dbReference type="PANTHER" id="PTHR43549:SF2">
    <property type="entry name" value="MULTIDRUG RESISTANCE PROTEIN NORM-RELATED"/>
    <property type="match status" value="1"/>
</dbReference>
<dbReference type="Pfam" id="PF01554">
    <property type="entry name" value="MatE"/>
    <property type="match status" value="2"/>
</dbReference>
<evidence type="ECO:0000256" key="4">
    <source>
        <dbReference type="ARBA" id="ARBA00022692"/>
    </source>
</evidence>
<dbReference type="AlphaFoldDB" id="A0ABD6D7P0"/>
<keyword evidence="3" id="KW-1003">Cell membrane</keyword>
<dbReference type="InterPro" id="IPR052031">
    <property type="entry name" value="Membrane_Transporter-Flippase"/>
</dbReference>
<feature type="transmembrane region" description="Helical" evidence="8">
    <location>
        <begin position="20"/>
        <end position="40"/>
    </location>
</feature>
<feature type="transmembrane region" description="Helical" evidence="8">
    <location>
        <begin position="449"/>
        <end position="469"/>
    </location>
</feature>
<organism evidence="9 10">
    <name type="scientific">Halohasta litorea</name>
    <dbReference type="NCBI Taxonomy" id="869891"/>
    <lineage>
        <taxon>Archaea</taxon>
        <taxon>Methanobacteriati</taxon>
        <taxon>Methanobacteriota</taxon>
        <taxon>Stenosarchaea group</taxon>
        <taxon>Halobacteria</taxon>
        <taxon>Halobacteriales</taxon>
        <taxon>Haloferacaceae</taxon>
        <taxon>Halohasta</taxon>
    </lineage>
</organism>
<keyword evidence="10" id="KW-1185">Reference proteome</keyword>
<keyword evidence="2" id="KW-0813">Transport</keyword>